<protein>
    <submittedName>
        <fullName evidence="1">Uncharacterized protein</fullName>
    </submittedName>
</protein>
<reference evidence="1" key="1">
    <citation type="submission" date="2013-07" db="EMBL/GenBank/DDBJ databases">
        <title>The genome of an arbuscular mycorrhizal fungus provides insights into the evolution of the oldest plant symbiosis.</title>
        <authorList>
            <consortium name="DOE Joint Genome Institute"/>
            <person name="Tisserant E."/>
            <person name="Malbreil M."/>
            <person name="Kuo A."/>
            <person name="Kohler A."/>
            <person name="Symeonidi A."/>
            <person name="Balestrini R."/>
            <person name="Charron P."/>
            <person name="Duensing N."/>
            <person name="Frei-dit-Frey N."/>
            <person name="Gianinazzi-Pearson V."/>
            <person name="Gilbert B."/>
            <person name="Handa Y."/>
            <person name="Hijri M."/>
            <person name="Kaul R."/>
            <person name="Kawaguchi M."/>
            <person name="Krajinski F."/>
            <person name="Lammers P."/>
            <person name="Lapierre D."/>
            <person name="Masclaux F.G."/>
            <person name="Murat C."/>
            <person name="Morin E."/>
            <person name="Ndikumana S."/>
            <person name="Pagni M."/>
            <person name="Petitpierre D."/>
            <person name="Requena N."/>
            <person name="Rosikiewicz P."/>
            <person name="Riley R."/>
            <person name="Saito K."/>
            <person name="San Clemente H."/>
            <person name="Shapiro H."/>
            <person name="van Tuinen D."/>
            <person name="Becard G."/>
            <person name="Bonfante P."/>
            <person name="Paszkowski U."/>
            <person name="Shachar-Hill Y."/>
            <person name="Young J.P."/>
            <person name="Sanders I.R."/>
            <person name="Henrissat B."/>
            <person name="Rensing S.A."/>
            <person name="Grigoriev I.V."/>
            <person name="Corradi N."/>
            <person name="Roux C."/>
            <person name="Martin F."/>
        </authorList>
    </citation>
    <scope>NUCLEOTIDE SEQUENCE</scope>
    <source>
        <strain evidence="1">DAOM 197198</strain>
    </source>
</reference>
<dbReference type="EMBL" id="KI293877">
    <property type="protein sequence ID" value="ESA04872.1"/>
    <property type="molecule type" value="Genomic_DNA"/>
</dbReference>
<organism evidence="1">
    <name type="scientific">Rhizophagus irregularis (strain DAOM 181602 / DAOM 197198 / MUCL 43194)</name>
    <name type="common">Arbuscular mycorrhizal fungus</name>
    <name type="synonym">Glomus intraradices</name>
    <dbReference type="NCBI Taxonomy" id="747089"/>
    <lineage>
        <taxon>Eukaryota</taxon>
        <taxon>Fungi</taxon>
        <taxon>Fungi incertae sedis</taxon>
        <taxon>Mucoromycota</taxon>
        <taxon>Glomeromycotina</taxon>
        <taxon>Glomeromycetes</taxon>
        <taxon>Glomerales</taxon>
        <taxon>Glomeraceae</taxon>
        <taxon>Rhizophagus</taxon>
    </lineage>
</organism>
<gene>
    <name evidence="1" type="ORF">GLOINDRAFT_36336</name>
</gene>
<dbReference type="HOGENOM" id="CLU_2962001_0_0_1"/>
<evidence type="ECO:0000313" key="1">
    <source>
        <dbReference type="EMBL" id="ESA04872.1"/>
    </source>
</evidence>
<dbReference type="AlphaFoldDB" id="U9TBS0"/>
<name>U9TBS0_RHIID</name>
<sequence length="59" mass="6731">MQNTGNYGDENLNNLIINSADKNEIIKFKVCGTAVTFHRHGPYNTEKYSIRNDLNVKCI</sequence>
<proteinExistence type="predicted"/>
<accession>U9TBS0</accession>